<evidence type="ECO:0000256" key="2">
    <source>
        <dbReference type="SAM" id="MobiDB-lite"/>
    </source>
</evidence>
<sequence>MQFSPIAAWILLLATSVQARPSGNRNKELPPKKFIRVPLARDTSPSFDRRQLSTSRSNQIRTYMIEVEIGSNVEKLTLSLDTGSAETFVNGASCTTCTGGTYDAAQSASGNSQDDLGRFEVGYIDGKKVSGKYFSDNITIGSNTVRDTTFAVSDDATSSGYGIMGIGLPSLQSKYPSILDNMKAQGLINSRSYSLQLNSKDSSSGSIVFGGYDATKYALIAAVPLISWGEGTPRLAIEWSGLNVKGSDGSTVYSRANESRPVALDTGYTLSTLPDEIFDAVSKSFEVKKSGSNYYVPCHQPQGGVELLFGGSAATIVIFVPFSELAVPANLQPGGNQNQGLCMFGFQPASAWRKRATAASKHEQRVGIHSHAQKVTQQRKRDKRLQDLEKKGRVASTVTRRSDIKHELAERLTDDHRVGALIETVRYKSKYPYGLPTPSPEPDIQIDRPLTNYSSWTDDHKYGVSMFVHVTVLDINENATNMAFWTQDVPALSQVWTCFRDIVSAIAAANQAIQDRDNKLILTAFELHLKALAGLRRNVEELPLSAQVACCLLFDAFNLLRCDFVQAGGQVAMAKKLTSNLQLDAYLEDEKLPTICDALTRMDQTAAWSLWNPSNFLQYEGLRHAEPVLHLDLLPIDTTTGILPGLYESMNRLSRQFSGRVRRNLSDSAFVDQNSRLAKDVILEFGTWKRQFDQYVLQHAPMEDRATIQQAELAWNFSYTTFTTGVLGCGELIYDEPRYVAHYNRINDLAEERFEQTADFSSHANIKAFLQIIVPSLWLMILMCRDPQIRARSVAILKSRHYQEGEFNSIVTGRMAEAVIELENLGMPAGSASDIPLRNRICVEGIKYVADTEEVVLKYSLASQRYVGAPQYEKHIPWKLEGNLIKFNNAVGALSQACTLYRKARPSAASAGCIKPMYYKDELVPVRFGLPYG</sequence>
<evidence type="ECO:0000259" key="4">
    <source>
        <dbReference type="PROSITE" id="PS51767"/>
    </source>
</evidence>
<dbReference type="SUPFAM" id="SSF50630">
    <property type="entry name" value="Acid proteases"/>
    <property type="match status" value="1"/>
</dbReference>
<feature type="domain" description="Peptidase A1" evidence="4">
    <location>
        <begin position="63"/>
        <end position="388"/>
    </location>
</feature>
<gene>
    <name evidence="5" type="ORF">LTR24_004998</name>
</gene>
<evidence type="ECO:0000256" key="3">
    <source>
        <dbReference type="SAM" id="SignalP"/>
    </source>
</evidence>
<comment type="caution">
    <text evidence="5">The sequence shown here is derived from an EMBL/GenBank/DDBJ whole genome shotgun (WGS) entry which is preliminary data.</text>
</comment>
<evidence type="ECO:0000256" key="1">
    <source>
        <dbReference type="ARBA" id="ARBA00007447"/>
    </source>
</evidence>
<dbReference type="PRINTS" id="PR00792">
    <property type="entry name" value="PEPSIN"/>
</dbReference>
<dbReference type="PANTHER" id="PTHR47966">
    <property type="entry name" value="BETA-SITE APP-CLEAVING ENZYME, ISOFORM A-RELATED"/>
    <property type="match status" value="1"/>
</dbReference>
<dbReference type="PROSITE" id="PS51767">
    <property type="entry name" value="PEPTIDASE_A1"/>
    <property type="match status" value="1"/>
</dbReference>
<dbReference type="InterPro" id="IPR021109">
    <property type="entry name" value="Peptidase_aspartic_dom_sf"/>
</dbReference>
<reference evidence="5 6" key="1">
    <citation type="submission" date="2023-08" db="EMBL/GenBank/DDBJ databases">
        <title>Black Yeasts Isolated from many extreme environments.</title>
        <authorList>
            <person name="Coleine C."/>
            <person name="Stajich J.E."/>
            <person name="Selbmann L."/>
        </authorList>
    </citation>
    <scope>NUCLEOTIDE SEQUENCE [LARGE SCALE GENOMIC DNA]</scope>
    <source>
        <strain evidence="5 6">CCFEE 5885</strain>
    </source>
</reference>
<dbReference type="Gene3D" id="2.40.70.10">
    <property type="entry name" value="Acid Proteases"/>
    <property type="match status" value="2"/>
</dbReference>
<dbReference type="PANTHER" id="PTHR47966:SF65">
    <property type="entry name" value="ASPARTIC-TYPE ENDOPEPTIDASE"/>
    <property type="match status" value="1"/>
</dbReference>
<dbReference type="InterPro" id="IPR001461">
    <property type="entry name" value="Aspartic_peptidase_A1"/>
</dbReference>
<dbReference type="InterPro" id="IPR033121">
    <property type="entry name" value="PEPTIDASE_A1"/>
</dbReference>
<dbReference type="Proteomes" id="UP001345013">
    <property type="component" value="Unassembled WGS sequence"/>
</dbReference>
<organism evidence="5 6">
    <name type="scientific">Lithohypha guttulata</name>
    <dbReference type="NCBI Taxonomy" id="1690604"/>
    <lineage>
        <taxon>Eukaryota</taxon>
        <taxon>Fungi</taxon>
        <taxon>Dikarya</taxon>
        <taxon>Ascomycota</taxon>
        <taxon>Pezizomycotina</taxon>
        <taxon>Eurotiomycetes</taxon>
        <taxon>Chaetothyriomycetidae</taxon>
        <taxon>Chaetothyriales</taxon>
        <taxon>Trichomeriaceae</taxon>
        <taxon>Lithohypha</taxon>
    </lineage>
</organism>
<keyword evidence="6" id="KW-1185">Reference proteome</keyword>
<name>A0ABR0KAG5_9EURO</name>
<accession>A0ABR0KAG5</accession>
<dbReference type="Pfam" id="PF00026">
    <property type="entry name" value="Asp"/>
    <property type="match status" value="1"/>
</dbReference>
<evidence type="ECO:0000313" key="5">
    <source>
        <dbReference type="EMBL" id="KAK5092662.1"/>
    </source>
</evidence>
<proteinExistence type="inferred from homology"/>
<protein>
    <recommendedName>
        <fullName evidence="4">Peptidase A1 domain-containing protein</fullName>
    </recommendedName>
</protein>
<comment type="similarity">
    <text evidence="1">Belongs to the peptidase A1 family.</text>
</comment>
<feature type="chain" id="PRO_5045908478" description="Peptidase A1 domain-containing protein" evidence="3">
    <location>
        <begin position="20"/>
        <end position="933"/>
    </location>
</feature>
<dbReference type="EMBL" id="JAVRRG010000054">
    <property type="protein sequence ID" value="KAK5092662.1"/>
    <property type="molecule type" value="Genomic_DNA"/>
</dbReference>
<feature type="region of interest" description="Disordered" evidence="2">
    <location>
        <begin position="361"/>
        <end position="384"/>
    </location>
</feature>
<evidence type="ECO:0000313" key="6">
    <source>
        <dbReference type="Proteomes" id="UP001345013"/>
    </source>
</evidence>
<keyword evidence="3" id="KW-0732">Signal</keyword>
<feature type="signal peptide" evidence="3">
    <location>
        <begin position="1"/>
        <end position="19"/>
    </location>
</feature>